<dbReference type="AlphaFoldDB" id="A0A6S8DEX2"/>
<dbReference type="GO" id="GO:0006412">
    <property type="term" value="P:translation"/>
    <property type="evidence" value="ECO:0007669"/>
    <property type="project" value="InterPro"/>
</dbReference>
<name>A0A6S8DEX2_9STRA</name>
<dbReference type="InterPro" id="IPR001857">
    <property type="entry name" value="Ribosomal_bL19"/>
</dbReference>
<evidence type="ECO:0000256" key="2">
    <source>
        <dbReference type="ARBA" id="ARBA00005781"/>
    </source>
</evidence>
<keyword evidence="3" id="KW-0150">Chloroplast</keyword>
<protein>
    <recommendedName>
        <fullName evidence="7">50S ribosomal protein L19, chloroplastic</fullName>
    </recommendedName>
</protein>
<dbReference type="PANTHER" id="PTHR15680:SF9">
    <property type="entry name" value="LARGE RIBOSOMAL SUBUNIT PROTEIN BL19M"/>
    <property type="match status" value="1"/>
</dbReference>
<evidence type="ECO:0000313" key="9">
    <source>
        <dbReference type="EMBL" id="CAE0438691.1"/>
    </source>
</evidence>
<evidence type="ECO:0000256" key="5">
    <source>
        <dbReference type="ARBA" id="ARBA00022980"/>
    </source>
</evidence>
<dbReference type="PANTHER" id="PTHR15680">
    <property type="entry name" value="RIBOSOMAL PROTEIN L19"/>
    <property type="match status" value="1"/>
</dbReference>
<keyword evidence="6" id="KW-0687">Ribonucleoprotein</keyword>
<proteinExistence type="inferred from homology"/>
<feature type="region of interest" description="Disordered" evidence="8">
    <location>
        <begin position="372"/>
        <end position="404"/>
    </location>
</feature>
<dbReference type="GO" id="GO:0003735">
    <property type="term" value="F:structural constituent of ribosome"/>
    <property type="evidence" value="ECO:0007669"/>
    <property type="project" value="InterPro"/>
</dbReference>
<organism evidence="9">
    <name type="scientific">Aplanochytrium stocchinoi</name>
    <dbReference type="NCBI Taxonomy" id="215587"/>
    <lineage>
        <taxon>Eukaryota</taxon>
        <taxon>Sar</taxon>
        <taxon>Stramenopiles</taxon>
        <taxon>Bigyra</taxon>
        <taxon>Labyrinthulomycetes</taxon>
        <taxon>Thraustochytrida</taxon>
        <taxon>Thraustochytriidae</taxon>
        <taxon>Aplanochytrium</taxon>
    </lineage>
</organism>
<evidence type="ECO:0000256" key="7">
    <source>
        <dbReference type="ARBA" id="ARBA00035376"/>
    </source>
</evidence>
<evidence type="ECO:0000256" key="1">
    <source>
        <dbReference type="ARBA" id="ARBA00004229"/>
    </source>
</evidence>
<dbReference type="InterPro" id="IPR008991">
    <property type="entry name" value="Translation_prot_SH3-like_sf"/>
</dbReference>
<dbReference type="SUPFAM" id="SSF50104">
    <property type="entry name" value="Translation proteins SH3-like domain"/>
    <property type="match status" value="1"/>
</dbReference>
<accession>A0A6S8DEX2</accession>
<gene>
    <name evidence="9" type="ORF">ASTO00021_LOCUS8916</name>
    <name evidence="10" type="ORF">ASTO00021_LOCUS8917</name>
</gene>
<dbReference type="Gene3D" id="2.30.30.790">
    <property type="match status" value="1"/>
</dbReference>
<evidence type="ECO:0000313" key="10">
    <source>
        <dbReference type="EMBL" id="CAE0438692.1"/>
    </source>
</evidence>
<evidence type="ECO:0000256" key="8">
    <source>
        <dbReference type="SAM" id="MobiDB-lite"/>
    </source>
</evidence>
<reference evidence="9" key="1">
    <citation type="submission" date="2021-01" db="EMBL/GenBank/DDBJ databases">
        <authorList>
            <person name="Corre E."/>
            <person name="Pelletier E."/>
            <person name="Niang G."/>
            <person name="Scheremetjew M."/>
            <person name="Finn R."/>
            <person name="Kale V."/>
            <person name="Holt S."/>
            <person name="Cochrane G."/>
            <person name="Meng A."/>
            <person name="Brown T."/>
            <person name="Cohen L."/>
        </authorList>
    </citation>
    <scope>NUCLEOTIDE SEQUENCE</scope>
    <source>
        <strain evidence="9">GSBS06</strain>
    </source>
</reference>
<keyword evidence="4" id="KW-0934">Plastid</keyword>
<dbReference type="EMBL" id="HBIN01011873">
    <property type="protein sequence ID" value="CAE0438691.1"/>
    <property type="molecule type" value="Transcribed_RNA"/>
</dbReference>
<comment type="similarity">
    <text evidence="2">Belongs to the bacterial ribosomal protein bL19 family.</text>
</comment>
<dbReference type="GO" id="GO:0005762">
    <property type="term" value="C:mitochondrial large ribosomal subunit"/>
    <property type="evidence" value="ECO:0007669"/>
    <property type="project" value="TreeGrafter"/>
</dbReference>
<feature type="compositionally biased region" description="Basic and acidic residues" evidence="8">
    <location>
        <begin position="379"/>
        <end position="397"/>
    </location>
</feature>
<dbReference type="InterPro" id="IPR038657">
    <property type="entry name" value="Ribosomal_bL19_sf"/>
</dbReference>
<evidence type="ECO:0000256" key="4">
    <source>
        <dbReference type="ARBA" id="ARBA00022640"/>
    </source>
</evidence>
<evidence type="ECO:0000256" key="6">
    <source>
        <dbReference type="ARBA" id="ARBA00023274"/>
    </source>
</evidence>
<evidence type="ECO:0000256" key="3">
    <source>
        <dbReference type="ARBA" id="ARBA00022528"/>
    </source>
</evidence>
<dbReference type="Pfam" id="PF01245">
    <property type="entry name" value="Ribosomal_L19"/>
    <property type="match status" value="1"/>
</dbReference>
<comment type="subcellular location">
    <subcellularLocation>
        <location evidence="1">Plastid</location>
        <location evidence="1">Chloroplast</location>
    </subcellularLocation>
</comment>
<sequence>MFLCRGVALGRTLGARAALRVCKQNFGYSNNTSNLLRALSSNGIKSFHFQAFGTDSTSSSDTPLTDHISQDLERATQESLIRRGIVKVEQEIIKKIVNGREVIIPKPLPTKFNKSTLDLINSEENTSIREPRLRRWKEKQKRMKLRKNPWKDYMKDGVRDDPNVEYERREKKNKPIPRTDWKNYSPIQSPLDFTPLEKEYTPDFDKKVATRKNLWYHRKAHKRANHLIHHLNKELSQERRQHFEVPDFKGGDALEIHFQGNMASGRDNIFRGVCLARRNAGISSSFKIIGVVDEVPVEYHFPLYSPLISKIRLVKKGFIKKGAKKVRRAKVYYIRDLPSSTYTVTKADIEAADAQDRRDAVKAKKAAKKLMKMQVNDTEESKNFNEEGDKKKKAEEEKPVDDEK</sequence>
<dbReference type="GO" id="GO:0009507">
    <property type="term" value="C:chloroplast"/>
    <property type="evidence" value="ECO:0007669"/>
    <property type="project" value="UniProtKB-SubCell"/>
</dbReference>
<dbReference type="EMBL" id="HBIN01011874">
    <property type="protein sequence ID" value="CAE0438692.1"/>
    <property type="molecule type" value="Transcribed_RNA"/>
</dbReference>
<keyword evidence="5" id="KW-0689">Ribosomal protein</keyword>